<name>A0A6J4N391_9BACT</name>
<sequence>MEGFPPEHCRVAACVVGGDEAYVVLDTGPVGYPYLYGSVVSRGPRGWEAGTSGNGGGGWTLTDWEHDLGTAYIYDEAPAGADRIRAVYAEDVKEVAVSGAVYLVAWWRVPSGEMGPEVLAFRVGGTWKPAI</sequence>
<gene>
    <name evidence="1" type="ORF">AVDCRST_MAG89-4752</name>
</gene>
<reference evidence="1" key="1">
    <citation type="submission" date="2020-02" db="EMBL/GenBank/DDBJ databases">
        <authorList>
            <person name="Meier V. D."/>
        </authorList>
    </citation>
    <scope>NUCLEOTIDE SEQUENCE</scope>
    <source>
        <strain evidence="1">AVDCRST_MAG89</strain>
    </source>
</reference>
<evidence type="ECO:0000313" key="1">
    <source>
        <dbReference type="EMBL" id="CAA9372987.1"/>
    </source>
</evidence>
<protein>
    <submittedName>
        <fullName evidence="1">Uncharacterized protein</fullName>
    </submittedName>
</protein>
<accession>A0A6J4N391</accession>
<dbReference type="EMBL" id="CADCTV010001002">
    <property type="protein sequence ID" value="CAA9372987.1"/>
    <property type="molecule type" value="Genomic_DNA"/>
</dbReference>
<organism evidence="1">
    <name type="scientific">uncultured Gemmatimonadota bacterium</name>
    <dbReference type="NCBI Taxonomy" id="203437"/>
    <lineage>
        <taxon>Bacteria</taxon>
        <taxon>Pseudomonadati</taxon>
        <taxon>Gemmatimonadota</taxon>
        <taxon>environmental samples</taxon>
    </lineage>
</organism>
<proteinExistence type="predicted"/>
<dbReference type="AlphaFoldDB" id="A0A6J4N391"/>